<dbReference type="PANTHER" id="PTHR10380">
    <property type="entry name" value="CUTICLE PROTEIN"/>
    <property type="match status" value="1"/>
</dbReference>
<dbReference type="PANTHER" id="PTHR10380:SF173">
    <property type="entry name" value="CUTICULAR PROTEIN 47EF, ISOFORM C-RELATED"/>
    <property type="match status" value="1"/>
</dbReference>
<keyword evidence="1 2" id="KW-0193">Cuticle</keyword>
<dbReference type="AlphaFoldDB" id="A0A5B7JV42"/>
<proteinExistence type="predicted"/>
<dbReference type="PROSITE" id="PS51155">
    <property type="entry name" value="CHIT_BIND_RR_2"/>
    <property type="match status" value="1"/>
</dbReference>
<dbReference type="EMBL" id="VSRR010105102">
    <property type="protein sequence ID" value="MPC96224.1"/>
    <property type="molecule type" value="Genomic_DNA"/>
</dbReference>
<dbReference type="InterPro" id="IPR050468">
    <property type="entry name" value="Cuticle_Struct_Prot"/>
</dbReference>
<dbReference type="Pfam" id="PF00379">
    <property type="entry name" value="Chitin_bind_4"/>
    <property type="match status" value="1"/>
</dbReference>
<evidence type="ECO:0000256" key="1">
    <source>
        <dbReference type="ARBA" id="ARBA00022460"/>
    </source>
</evidence>
<accession>A0A5B7JV42</accession>
<dbReference type="OrthoDB" id="6630665at2759"/>
<dbReference type="PROSITE" id="PS00233">
    <property type="entry name" value="CHIT_BIND_RR_1"/>
    <property type="match status" value="1"/>
</dbReference>
<sequence>MAAVVALVSCERGYSGGGGRFSGANLVNDQRSQNAYGEYSFQYETSDGTYRQEEGSQNNGQLTRGRYSYTSPEGQPVEIAFVADHGGFQPSGAVLPVAPQLPYQRVQTFNH</sequence>
<evidence type="ECO:0000256" key="3">
    <source>
        <dbReference type="SAM" id="MobiDB-lite"/>
    </source>
</evidence>
<protein>
    <submittedName>
        <fullName evidence="4">Larval cuticle protein LCP-17</fullName>
    </submittedName>
</protein>
<dbReference type="GO" id="GO:0062129">
    <property type="term" value="C:chitin-based extracellular matrix"/>
    <property type="evidence" value="ECO:0007669"/>
    <property type="project" value="TreeGrafter"/>
</dbReference>
<reference evidence="4 5" key="1">
    <citation type="submission" date="2019-05" db="EMBL/GenBank/DDBJ databases">
        <title>Another draft genome of Portunus trituberculatus and its Hox gene families provides insights of decapod evolution.</title>
        <authorList>
            <person name="Jeong J.-H."/>
            <person name="Song I."/>
            <person name="Kim S."/>
            <person name="Choi T."/>
            <person name="Kim D."/>
            <person name="Ryu S."/>
            <person name="Kim W."/>
        </authorList>
    </citation>
    <scope>NUCLEOTIDE SEQUENCE [LARGE SCALE GENOMIC DNA]</scope>
    <source>
        <tissue evidence="4">Muscle</tissue>
    </source>
</reference>
<gene>
    <name evidence="4" type="primary">LCP17_0</name>
    <name evidence="4" type="ORF">E2C01_091469</name>
</gene>
<dbReference type="PRINTS" id="PR00947">
    <property type="entry name" value="CUTICLE"/>
</dbReference>
<dbReference type="InterPro" id="IPR000618">
    <property type="entry name" value="Insect_cuticle"/>
</dbReference>
<evidence type="ECO:0000256" key="2">
    <source>
        <dbReference type="PROSITE-ProRule" id="PRU00497"/>
    </source>
</evidence>
<name>A0A5B7JV42_PORTR</name>
<evidence type="ECO:0000313" key="5">
    <source>
        <dbReference type="Proteomes" id="UP000324222"/>
    </source>
</evidence>
<evidence type="ECO:0000313" key="4">
    <source>
        <dbReference type="EMBL" id="MPC96224.1"/>
    </source>
</evidence>
<keyword evidence="5" id="KW-1185">Reference proteome</keyword>
<dbReference type="GO" id="GO:0008010">
    <property type="term" value="F:structural constituent of chitin-based larval cuticle"/>
    <property type="evidence" value="ECO:0007669"/>
    <property type="project" value="TreeGrafter"/>
</dbReference>
<organism evidence="4 5">
    <name type="scientific">Portunus trituberculatus</name>
    <name type="common">Swimming crab</name>
    <name type="synonym">Neptunus trituberculatus</name>
    <dbReference type="NCBI Taxonomy" id="210409"/>
    <lineage>
        <taxon>Eukaryota</taxon>
        <taxon>Metazoa</taxon>
        <taxon>Ecdysozoa</taxon>
        <taxon>Arthropoda</taxon>
        <taxon>Crustacea</taxon>
        <taxon>Multicrustacea</taxon>
        <taxon>Malacostraca</taxon>
        <taxon>Eumalacostraca</taxon>
        <taxon>Eucarida</taxon>
        <taxon>Decapoda</taxon>
        <taxon>Pleocyemata</taxon>
        <taxon>Brachyura</taxon>
        <taxon>Eubrachyura</taxon>
        <taxon>Portunoidea</taxon>
        <taxon>Portunidae</taxon>
        <taxon>Portuninae</taxon>
        <taxon>Portunus</taxon>
    </lineage>
</organism>
<dbReference type="Proteomes" id="UP000324222">
    <property type="component" value="Unassembled WGS sequence"/>
</dbReference>
<comment type="caution">
    <text evidence="4">The sequence shown here is derived from an EMBL/GenBank/DDBJ whole genome shotgun (WGS) entry which is preliminary data.</text>
</comment>
<feature type="region of interest" description="Disordered" evidence="3">
    <location>
        <begin position="50"/>
        <end position="69"/>
    </location>
</feature>
<dbReference type="InterPro" id="IPR031311">
    <property type="entry name" value="CHIT_BIND_RR_consensus"/>
</dbReference>